<reference evidence="2 3" key="1">
    <citation type="submission" date="2023-04" db="EMBL/GenBank/DDBJ databases">
        <title>Streptomyces chengmaiensis sp. nov. isolated from the stem of mangrove plant in Hainan.</title>
        <authorList>
            <person name="Huang X."/>
            <person name="Zhou S."/>
            <person name="Chu X."/>
            <person name="Xie Y."/>
            <person name="Lin Y."/>
        </authorList>
    </citation>
    <scope>NUCLEOTIDE SEQUENCE [LARGE SCALE GENOMIC DNA]</scope>
    <source>
        <strain evidence="2 3">HNM0663</strain>
    </source>
</reference>
<dbReference type="Proteomes" id="UP001223144">
    <property type="component" value="Unassembled WGS sequence"/>
</dbReference>
<feature type="region of interest" description="Disordered" evidence="1">
    <location>
        <begin position="239"/>
        <end position="264"/>
    </location>
</feature>
<dbReference type="EMBL" id="JARWBG010000025">
    <property type="protein sequence ID" value="MDH2391257.1"/>
    <property type="molecule type" value="Genomic_DNA"/>
</dbReference>
<comment type="caution">
    <text evidence="2">The sequence shown here is derived from an EMBL/GenBank/DDBJ whole genome shotgun (WGS) entry which is preliminary data.</text>
</comment>
<name>A0ABT6HRB4_9ACTN</name>
<accession>A0ABT6HRB4</accession>
<evidence type="ECO:0000313" key="3">
    <source>
        <dbReference type="Proteomes" id="UP001223144"/>
    </source>
</evidence>
<gene>
    <name evidence="2" type="ORF">QCN29_21220</name>
</gene>
<keyword evidence="3" id="KW-1185">Reference proteome</keyword>
<organism evidence="2 3">
    <name type="scientific">Streptomyces chengmaiensis</name>
    <dbReference type="NCBI Taxonomy" id="3040919"/>
    <lineage>
        <taxon>Bacteria</taxon>
        <taxon>Bacillati</taxon>
        <taxon>Actinomycetota</taxon>
        <taxon>Actinomycetes</taxon>
        <taxon>Kitasatosporales</taxon>
        <taxon>Streptomycetaceae</taxon>
        <taxon>Streptomyces</taxon>
    </lineage>
</organism>
<protein>
    <submittedName>
        <fullName evidence="2">Uncharacterized protein</fullName>
    </submittedName>
</protein>
<evidence type="ECO:0000256" key="1">
    <source>
        <dbReference type="SAM" id="MobiDB-lite"/>
    </source>
</evidence>
<dbReference type="RefSeq" id="WP_279930049.1">
    <property type="nucleotide sequence ID" value="NZ_JARWBG010000025.1"/>
</dbReference>
<feature type="compositionally biased region" description="Basic and acidic residues" evidence="1">
    <location>
        <begin position="239"/>
        <end position="248"/>
    </location>
</feature>
<evidence type="ECO:0000313" key="2">
    <source>
        <dbReference type="EMBL" id="MDH2391257.1"/>
    </source>
</evidence>
<sequence length="264" mass="29059">MEKLREEIDIVMDGVRKAILAHEENHRTSGLPPKGRAPLGTAMSAVRSYSTLVTSAYEKLEKLRLDDTMFPEGKKRMMQELLTDAEQKTEDKQRSADNNAVVARASFITAAFPALSKNREAIAREDARMILDASKDPDVRLGQLALRQDDVGALVVTQWGRDYLESRGLGEHEIRATQELVIGHALNGAADQSGDRERSAAARGAMAAQSVIGLNDAAAGAVRGLFASMRDYYHVPREEYPVPRDPRRPAAPQVFGDDVEPMSF</sequence>
<proteinExistence type="predicted"/>